<evidence type="ECO:0000313" key="2">
    <source>
        <dbReference type="EMBL" id="SED30310.1"/>
    </source>
</evidence>
<evidence type="ECO:0000259" key="1">
    <source>
        <dbReference type="SMART" id="SM00421"/>
    </source>
</evidence>
<dbReference type="AlphaFoldDB" id="A0A1M6ZTF9"/>
<dbReference type="Proteomes" id="UP000183208">
    <property type="component" value="Unassembled WGS sequence"/>
</dbReference>
<organism evidence="2 3">
    <name type="scientific">Bradyrhizobium lablabi</name>
    <dbReference type="NCBI Taxonomy" id="722472"/>
    <lineage>
        <taxon>Bacteria</taxon>
        <taxon>Pseudomonadati</taxon>
        <taxon>Pseudomonadota</taxon>
        <taxon>Alphaproteobacteria</taxon>
        <taxon>Hyphomicrobiales</taxon>
        <taxon>Nitrobacteraceae</taxon>
        <taxon>Bradyrhizobium</taxon>
    </lineage>
</organism>
<dbReference type="InterPro" id="IPR016032">
    <property type="entry name" value="Sig_transdc_resp-reg_C-effctor"/>
</dbReference>
<dbReference type="SUPFAM" id="SSF46894">
    <property type="entry name" value="C-terminal effector domain of the bipartite response regulators"/>
    <property type="match status" value="1"/>
</dbReference>
<dbReference type="Gene3D" id="1.10.10.10">
    <property type="entry name" value="Winged helix-like DNA-binding domain superfamily/Winged helix DNA-binding domain"/>
    <property type="match status" value="1"/>
</dbReference>
<proteinExistence type="predicted"/>
<dbReference type="InterPro" id="IPR000792">
    <property type="entry name" value="Tscrpt_reg_LuxR_C"/>
</dbReference>
<dbReference type="SMART" id="SM00421">
    <property type="entry name" value="HTH_LUXR"/>
    <property type="match status" value="1"/>
</dbReference>
<protein>
    <submittedName>
        <fullName evidence="2">DNA-binding transcriptional regulator, CsgD family</fullName>
    </submittedName>
</protein>
<name>A0A1M6ZTF9_9BRAD</name>
<dbReference type="RefSeq" id="WP_079586269.1">
    <property type="nucleotide sequence ID" value="NZ_FNTI01000001.1"/>
</dbReference>
<keyword evidence="2" id="KW-0238">DNA-binding</keyword>
<dbReference type="GO" id="GO:0006355">
    <property type="term" value="P:regulation of DNA-templated transcription"/>
    <property type="evidence" value="ECO:0007669"/>
    <property type="project" value="InterPro"/>
</dbReference>
<dbReference type="InterPro" id="IPR036388">
    <property type="entry name" value="WH-like_DNA-bd_sf"/>
</dbReference>
<dbReference type="GO" id="GO:0003677">
    <property type="term" value="F:DNA binding"/>
    <property type="evidence" value="ECO:0007669"/>
    <property type="project" value="UniProtKB-KW"/>
</dbReference>
<dbReference type="OrthoDB" id="7444822at2"/>
<accession>A0A1M6ZTF9</accession>
<evidence type="ECO:0000313" key="3">
    <source>
        <dbReference type="Proteomes" id="UP000183208"/>
    </source>
</evidence>
<feature type="domain" description="HTH luxR-type" evidence="1">
    <location>
        <begin position="300"/>
        <end position="357"/>
    </location>
</feature>
<reference evidence="2 3" key="1">
    <citation type="submission" date="2016-10" db="EMBL/GenBank/DDBJ databases">
        <authorList>
            <person name="de Groot N.N."/>
        </authorList>
    </citation>
    <scope>NUCLEOTIDE SEQUENCE [LARGE SCALE GENOMIC DNA]</scope>
    <source>
        <strain evidence="2 3">GAS522</strain>
    </source>
</reference>
<gene>
    <name evidence="2" type="ORF">SAMN05444171_3740</name>
</gene>
<dbReference type="EMBL" id="FNTI01000001">
    <property type="protein sequence ID" value="SED30310.1"/>
    <property type="molecule type" value="Genomic_DNA"/>
</dbReference>
<sequence length="369" mass="40080">MSFDAPNRMLDVIYEAAALPDMWPAVLDDLAEMVGGVGTILLTTDPRNLRWTCSDSVRQLFLDFLEGRWHERNPRMERLVLNRHSGFVREIDMFGVDEMDSSPTFQEFLRPRGFGWAVGTVVQVPSEDMLAFSIERRFADGPVEDQHIPTLNALRPHLARAALMSARLRLGRAQGMAESLNRMGLPSAVLLGDGKVIATSPLFEKLGGQVISRAFGQIALADAGANALLSEAIQNLNSSEYQFGAKSIPVPSKGESAAVIVHLIPVRRSAHDIFGPAMSILVVTPLGSSQSLPDELLNGLFDLSPAEIRAANGLLQGKTINELAASMGLSRETIRTQVKAVLAKTGSARQSDLVSLLANVSIPRWHGPQ</sequence>